<feature type="domain" description="B12-binding N-terminal" evidence="5">
    <location>
        <begin position="1"/>
        <end position="85"/>
    </location>
</feature>
<evidence type="ECO:0000256" key="2">
    <source>
        <dbReference type="ARBA" id="ARBA00022723"/>
    </source>
</evidence>
<dbReference type="InterPro" id="IPR036724">
    <property type="entry name" value="Cobalamin-bd_sf"/>
</dbReference>
<dbReference type="Gene3D" id="3.40.50.280">
    <property type="entry name" value="Cobalamin-binding domain"/>
    <property type="match status" value="1"/>
</dbReference>
<evidence type="ECO:0000259" key="4">
    <source>
        <dbReference type="PROSITE" id="PS51332"/>
    </source>
</evidence>
<evidence type="ECO:0000256" key="3">
    <source>
        <dbReference type="ARBA" id="ARBA00023285"/>
    </source>
</evidence>
<dbReference type="InterPro" id="IPR003759">
    <property type="entry name" value="Cbl-bd_cap"/>
</dbReference>
<evidence type="ECO:0000313" key="7">
    <source>
        <dbReference type="Proteomes" id="UP000006055"/>
    </source>
</evidence>
<dbReference type="eggNOG" id="COG5012">
    <property type="taxonomic scope" value="Bacteria"/>
</dbReference>
<dbReference type="InterPro" id="IPR036594">
    <property type="entry name" value="Meth_synthase_dom"/>
</dbReference>
<accession>I4C0T6</accession>
<dbReference type="SMART" id="SM01018">
    <property type="entry name" value="B12-binding_2"/>
    <property type="match status" value="1"/>
</dbReference>
<name>I4C0T6_DESTA</name>
<dbReference type="GO" id="GO:0046653">
    <property type="term" value="P:tetrahydrofolate metabolic process"/>
    <property type="evidence" value="ECO:0007669"/>
    <property type="project" value="TreeGrafter"/>
</dbReference>
<dbReference type="PROSITE" id="PS51337">
    <property type="entry name" value="B12_BINDING_NTER"/>
    <property type="match status" value="1"/>
</dbReference>
<dbReference type="SUPFAM" id="SSF47644">
    <property type="entry name" value="Methionine synthase domain"/>
    <property type="match status" value="1"/>
</dbReference>
<dbReference type="Gene3D" id="1.10.1240.10">
    <property type="entry name" value="Methionine synthase domain"/>
    <property type="match status" value="1"/>
</dbReference>
<dbReference type="Pfam" id="PF02607">
    <property type="entry name" value="B12-binding_2"/>
    <property type="match status" value="1"/>
</dbReference>
<dbReference type="RefSeq" id="WP_014808336.1">
    <property type="nucleotide sequence ID" value="NC_018025.1"/>
</dbReference>
<dbReference type="GO" id="GO:0005829">
    <property type="term" value="C:cytosol"/>
    <property type="evidence" value="ECO:0007669"/>
    <property type="project" value="TreeGrafter"/>
</dbReference>
<dbReference type="HOGENOM" id="CLU_082102_2_0_7"/>
<dbReference type="Pfam" id="PF02310">
    <property type="entry name" value="B12-binding"/>
    <property type="match status" value="1"/>
</dbReference>
<dbReference type="GO" id="GO:0046872">
    <property type="term" value="F:metal ion binding"/>
    <property type="evidence" value="ECO:0007669"/>
    <property type="project" value="UniProtKB-KW"/>
</dbReference>
<dbReference type="EMBL" id="CP003360">
    <property type="protein sequence ID" value="AFM23177.1"/>
    <property type="molecule type" value="Genomic_DNA"/>
</dbReference>
<keyword evidence="2" id="KW-0479">Metal-binding</keyword>
<keyword evidence="3" id="KW-0170">Cobalt</keyword>
<dbReference type="STRING" id="706587.Desti_0442"/>
<dbReference type="CDD" id="cd02070">
    <property type="entry name" value="corrinoid_protein_B12-BD"/>
    <property type="match status" value="1"/>
</dbReference>
<evidence type="ECO:0000313" key="6">
    <source>
        <dbReference type="EMBL" id="AFM23177.1"/>
    </source>
</evidence>
<reference evidence="7" key="1">
    <citation type="submission" date="2012-06" db="EMBL/GenBank/DDBJ databases">
        <title>Complete sequence of chromosome of Desulfomonile tiedjei DSM 6799.</title>
        <authorList>
            <person name="Lucas S."/>
            <person name="Copeland A."/>
            <person name="Lapidus A."/>
            <person name="Glavina del Rio T."/>
            <person name="Dalin E."/>
            <person name="Tice H."/>
            <person name="Bruce D."/>
            <person name="Goodwin L."/>
            <person name="Pitluck S."/>
            <person name="Peters L."/>
            <person name="Ovchinnikova G."/>
            <person name="Zeytun A."/>
            <person name="Lu M."/>
            <person name="Kyrpides N."/>
            <person name="Mavromatis K."/>
            <person name="Ivanova N."/>
            <person name="Brettin T."/>
            <person name="Detter J.C."/>
            <person name="Han C."/>
            <person name="Larimer F."/>
            <person name="Land M."/>
            <person name="Hauser L."/>
            <person name="Markowitz V."/>
            <person name="Cheng J.-F."/>
            <person name="Hugenholtz P."/>
            <person name="Woyke T."/>
            <person name="Wu D."/>
            <person name="Spring S."/>
            <person name="Schroeder M."/>
            <person name="Brambilla E."/>
            <person name="Klenk H.-P."/>
            <person name="Eisen J.A."/>
        </authorList>
    </citation>
    <scope>NUCLEOTIDE SEQUENCE [LARGE SCALE GENOMIC DNA]</scope>
    <source>
        <strain evidence="7">ATCC 49306 / DSM 6799 / DCB-1</strain>
    </source>
</reference>
<proteinExistence type="inferred from homology"/>
<keyword evidence="7" id="KW-1185">Reference proteome</keyword>
<dbReference type="SUPFAM" id="SSF52242">
    <property type="entry name" value="Cobalamin (vitamin B12)-binding domain"/>
    <property type="match status" value="1"/>
</dbReference>
<dbReference type="PANTHER" id="PTHR45833">
    <property type="entry name" value="METHIONINE SYNTHASE"/>
    <property type="match status" value="1"/>
</dbReference>
<dbReference type="InterPro" id="IPR050554">
    <property type="entry name" value="Met_Synthase/Corrinoid"/>
</dbReference>
<dbReference type="KEGG" id="dti:Desti_0442"/>
<dbReference type="GO" id="GO:0008705">
    <property type="term" value="F:methionine synthase activity"/>
    <property type="evidence" value="ECO:0007669"/>
    <property type="project" value="TreeGrafter"/>
</dbReference>
<evidence type="ECO:0000259" key="5">
    <source>
        <dbReference type="PROSITE" id="PS51337"/>
    </source>
</evidence>
<evidence type="ECO:0000256" key="1">
    <source>
        <dbReference type="ARBA" id="ARBA00010854"/>
    </source>
</evidence>
<dbReference type="AlphaFoldDB" id="I4C0T6"/>
<dbReference type="FunFam" id="3.40.50.280:FF:000003">
    <property type="entry name" value="Dimethylamine methyltransferase corrinoid protein"/>
    <property type="match status" value="1"/>
</dbReference>
<dbReference type="PANTHER" id="PTHR45833:SF1">
    <property type="entry name" value="METHIONINE SYNTHASE"/>
    <property type="match status" value="1"/>
</dbReference>
<organism evidence="6 7">
    <name type="scientific">Desulfomonile tiedjei (strain ATCC 49306 / DSM 6799 / DCB-1)</name>
    <dbReference type="NCBI Taxonomy" id="706587"/>
    <lineage>
        <taxon>Bacteria</taxon>
        <taxon>Pseudomonadati</taxon>
        <taxon>Thermodesulfobacteriota</taxon>
        <taxon>Desulfomonilia</taxon>
        <taxon>Desulfomonilales</taxon>
        <taxon>Desulfomonilaceae</taxon>
        <taxon>Desulfomonile</taxon>
    </lineage>
</organism>
<dbReference type="GO" id="GO:0031419">
    <property type="term" value="F:cobalamin binding"/>
    <property type="evidence" value="ECO:0007669"/>
    <property type="project" value="InterPro"/>
</dbReference>
<comment type="similarity">
    <text evidence="1">Belongs to the methylamine corrinoid protein family.</text>
</comment>
<gene>
    <name evidence="6" type="ordered locus">Desti_0442</name>
</gene>
<dbReference type="GO" id="GO:0050667">
    <property type="term" value="P:homocysteine metabolic process"/>
    <property type="evidence" value="ECO:0007669"/>
    <property type="project" value="TreeGrafter"/>
</dbReference>
<dbReference type="Proteomes" id="UP000006055">
    <property type="component" value="Chromosome"/>
</dbReference>
<dbReference type="InterPro" id="IPR006158">
    <property type="entry name" value="Cobalamin-bd"/>
</dbReference>
<sequence length="209" mass="22467">MMGDLAQALANLEEKKVYELIDKQIAEGINPLDIVQECNDGMIRVGELFSEQKYFISQLIYSAEILKQVMKKLDPLLAGVQTTGGGSGKVIIGTVKGDIHDIGKNIVITLLKGSGFDVIDLGVDVPTEKFVEAVKESGAKVLGLSALLNFTYPVMKDVVDAVSAAGLRDRVKIIVGGTPVNEQVREYSGADYYAVDAVAGVRICKEVYA</sequence>
<feature type="domain" description="B12-binding" evidence="4">
    <location>
        <begin position="87"/>
        <end position="209"/>
    </location>
</feature>
<dbReference type="PROSITE" id="PS51332">
    <property type="entry name" value="B12_BINDING"/>
    <property type="match status" value="1"/>
</dbReference>
<protein>
    <submittedName>
        <fullName evidence="6">Putative cobalamin binding protein</fullName>
    </submittedName>
</protein>